<feature type="region of interest" description="Disordered" evidence="5">
    <location>
        <begin position="160"/>
        <end position="191"/>
    </location>
</feature>
<dbReference type="InterPro" id="IPR008427">
    <property type="entry name" value="Extracellular_membr_CFEM_dom"/>
</dbReference>
<keyword evidence="2" id="KW-0964">Secreted</keyword>
<feature type="region of interest" description="Disordered" evidence="5">
    <location>
        <begin position="33"/>
        <end position="82"/>
    </location>
</feature>
<dbReference type="EMBL" id="JAACJJ010000028">
    <property type="protein sequence ID" value="KAF5322016.1"/>
    <property type="molecule type" value="Genomic_DNA"/>
</dbReference>
<evidence type="ECO:0000256" key="6">
    <source>
        <dbReference type="SAM" id="SignalP"/>
    </source>
</evidence>
<keyword evidence="9" id="KW-1185">Reference proteome</keyword>
<organism evidence="8 9">
    <name type="scientific">Psilocybe cf. subviscida</name>
    <dbReference type="NCBI Taxonomy" id="2480587"/>
    <lineage>
        <taxon>Eukaryota</taxon>
        <taxon>Fungi</taxon>
        <taxon>Dikarya</taxon>
        <taxon>Basidiomycota</taxon>
        <taxon>Agaricomycotina</taxon>
        <taxon>Agaricomycetes</taxon>
        <taxon>Agaricomycetidae</taxon>
        <taxon>Agaricales</taxon>
        <taxon>Agaricineae</taxon>
        <taxon>Strophariaceae</taxon>
        <taxon>Psilocybe</taxon>
    </lineage>
</organism>
<evidence type="ECO:0000256" key="2">
    <source>
        <dbReference type="ARBA" id="ARBA00022525"/>
    </source>
</evidence>
<accession>A0A8H5F359</accession>
<feature type="compositionally biased region" description="Low complexity" evidence="5">
    <location>
        <begin position="161"/>
        <end position="191"/>
    </location>
</feature>
<keyword evidence="4" id="KW-1015">Disulfide bond</keyword>
<comment type="caution">
    <text evidence="8">The sequence shown here is derived from an EMBL/GenBank/DDBJ whole genome shotgun (WGS) entry which is preliminary data.</text>
</comment>
<feature type="compositionally biased region" description="Low complexity" evidence="5">
    <location>
        <begin position="40"/>
        <end position="50"/>
    </location>
</feature>
<feature type="chain" id="PRO_5034725797" description="CFEM domain-containing protein" evidence="6">
    <location>
        <begin position="24"/>
        <end position="223"/>
    </location>
</feature>
<dbReference type="OrthoDB" id="3267106at2759"/>
<evidence type="ECO:0000313" key="8">
    <source>
        <dbReference type="EMBL" id="KAF5322016.1"/>
    </source>
</evidence>
<dbReference type="SMART" id="SM00747">
    <property type="entry name" value="CFEM"/>
    <property type="match status" value="1"/>
</dbReference>
<feature type="domain" description="CFEM" evidence="7">
    <location>
        <begin position="64"/>
        <end position="175"/>
    </location>
</feature>
<sequence length="223" mass="22321">MWCQLLPTSLVLLLGYLATPVWSAASLIPPSSFPDPPSSTPTLSGSATGSQSASLTGSASISQPTGSASVNTSSAATPTTTQFPPLSDVPTCVTNSLQTAVSRVQCDSITQVDCYCSNPNFPAELLACIQAFCPDQLSAAEDLAQKFCNVAAVSHSLSFAPVPTSSPTSDTVSPSSSTSLPSTTPSTTPSSAAMRSIYKVGGGAILAATGTAIGLALGASLVL</sequence>
<dbReference type="AlphaFoldDB" id="A0A8H5F359"/>
<proteinExistence type="predicted"/>
<reference evidence="8 9" key="1">
    <citation type="journal article" date="2020" name="ISME J.">
        <title>Uncovering the hidden diversity of litter-decomposition mechanisms in mushroom-forming fungi.</title>
        <authorList>
            <person name="Floudas D."/>
            <person name="Bentzer J."/>
            <person name="Ahren D."/>
            <person name="Johansson T."/>
            <person name="Persson P."/>
            <person name="Tunlid A."/>
        </authorList>
    </citation>
    <scope>NUCLEOTIDE SEQUENCE [LARGE SCALE GENOMIC DNA]</scope>
    <source>
        <strain evidence="8 9">CBS 101986</strain>
    </source>
</reference>
<feature type="signal peptide" evidence="6">
    <location>
        <begin position="1"/>
        <end position="23"/>
    </location>
</feature>
<dbReference type="Pfam" id="PF05730">
    <property type="entry name" value="CFEM"/>
    <property type="match status" value="1"/>
</dbReference>
<evidence type="ECO:0000313" key="9">
    <source>
        <dbReference type="Proteomes" id="UP000567179"/>
    </source>
</evidence>
<dbReference type="PROSITE" id="PS52012">
    <property type="entry name" value="CFEM"/>
    <property type="match status" value="1"/>
</dbReference>
<dbReference type="Proteomes" id="UP000567179">
    <property type="component" value="Unassembled WGS sequence"/>
</dbReference>
<protein>
    <recommendedName>
        <fullName evidence="7">CFEM domain-containing protein</fullName>
    </recommendedName>
</protein>
<name>A0A8H5F359_9AGAR</name>
<keyword evidence="3 6" id="KW-0732">Signal</keyword>
<evidence type="ECO:0000256" key="3">
    <source>
        <dbReference type="ARBA" id="ARBA00022729"/>
    </source>
</evidence>
<gene>
    <name evidence="8" type="ORF">D9619_002129</name>
</gene>
<evidence type="ECO:0000256" key="5">
    <source>
        <dbReference type="SAM" id="MobiDB-lite"/>
    </source>
</evidence>
<evidence type="ECO:0000256" key="1">
    <source>
        <dbReference type="ARBA" id="ARBA00004613"/>
    </source>
</evidence>
<feature type="compositionally biased region" description="Polar residues" evidence="5">
    <location>
        <begin position="51"/>
        <end position="82"/>
    </location>
</feature>
<dbReference type="GO" id="GO:0005576">
    <property type="term" value="C:extracellular region"/>
    <property type="evidence" value="ECO:0007669"/>
    <property type="project" value="UniProtKB-SubCell"/>
</dbReference>
<evidence type="ECO:0000259" key="7">
    <source>
        <dbReference type="PROSITE" id="PS52012"/>
    </source>
</evidence>
<evidence type="ECO:0000256" key="4">
    <source>
        <dbReference type="ARBA" id="ARBA00023157"/>
    </source>
</evidence>
<comment type="subcellular location">
    <subcellularLocation>
        <location evidence="1">Secreted</location>
    </subcellularLocation>
</comment>